<dbReference type="Gene3D" id="3.40.50.300">
    <property type="entry name" value="P-loop containing nucleotide triphosphate hydrolases"/>
    <property type="match status" value="2"/>
</dbReference>
<feature type="region of interest" description="Disordered" evidence="7">
    <location>
        <begin position="40"/>
        <end position="61"/>
    </location>
</feature>
<dbReference type="OrthoDB" id="196131at2759"/>
<dbReference type="GO" id="GO:0003676">
    <property type="term" value="F:nucleic acid binding"/>
    <property type="evidence" value="ECO:0007669"/>
    <property type="project" value="InterPro"/>
</dbReference>
<comment type="caution">
    <text evidence="12">The sequence shown here is derived from an EMBL/GenBank/DDBJ whole genome shotgun (WGS) entry which is preliminary data.</text>
</comment>
<dbReference type="SMART" id="SM00490">
    <property type="entry name" value="HELICc"/>
    <property type="match status" value="1"/>
</dbReference>
<keyword evidence="3" id="KW-0378">Hydrolase</keyword>
<dbReference type="PANTHER" id="PTHR47958">
    <property type="entry name" value="ATP-DEPENDENT RNA HELICASE DBP3"/>
    <property type="match status" value="1"/>
</dbReference>
<name>A0A2T9Z967_9FUNG</name>
<dbReference type="InterPro" id="IPR001650">
    <property type="entry name" value="Helicase_C-like"/>
</dbReference>
<keyword evidence="8" id="KW-0812">Transmembrane</keyword>
<evidence type="ECO:0000256" key="3">
    <source>
        <dbReference type="ARBA" id="ARBA00022801"/>
    </source>
</evidence>
<dbReference type="InterPro" id="IPR027417">
    <property type="entry name" value="P-loop_NTPase"/>
</dbReference>
<dbReference type="EC" id="3.6.4.13" evidence="1"/>
<dbReference type="Pfam" id="PF00271">
    <property type="entry name" value="Helicase_C"/>
    <property type="match status" value="1"/>
</dbReference>
<evidence type="ECO:0000256" key="4">
    <source>
        <dbReference type="ARBA" id="ARBA00022806"/>
    </source>
</evidence>
<evidence type="ECO:0000256" key="8">
    <source>
        <dbReference type="SAM" id="Phobius"/>
    </source>
</evidence>
<sequence>MKKRTLEPQKGVKLGLGLGLTSKKSKVIESKKPRMDLEEFNKVKNDPHENASVSESRLVNDDDPLEQFMAEINKQAKHDAENMGSNITTENKYEDEDADGFLEKYFHEIEKEPHEFKNFVSSTNLDSDEEVYEAAMKAELGFNRNFVPAEENQGADKKEIDPLPRIDHSNIKYQPIKKHFYSPHPDIEKIDDFTLKKLLDQYEIHISGGQRIKMCTSFAHFGFPEKLLDSIARQMYSEPTPIQKQGVPVALSGLDIIGIAQTGSGKTGSFVWPMIVHILGQTSKSYFNGPKGLILAPTRELVIQIFNEARKYAKPAGLVCSLTFLTILSVTAIYGGVSKHEQIQEIMKQNPDIVISTPGRLIDIVKDGGLDLKSITFFVLDETDQMLNLGFERQVKSISDNIRPDRQTLLYSATFPRKIENLARKTTSNPVKITVGPRGQINEDILQEFYSFNSEDEKWEWLVNHIVEFTMGGNVLIFVLHKSSSIELSELLLKTGSKCAFLHGDMLQNERDSVLFKFKNDKIKVLIATDNVRTVINYETTRDFDSYIHRIGRTGRAGIKGKAVTLLLDSDPGDISFVKKQMKFLQNKTNEKDIPRQLLDYAQRNNIILDFRNRKSILNNPLSNPGLSNLVRGSRLPGDRSGLG</sequence>
<keyword evidence="2" id="KW-0547">Nucleotide-binding</keyword>
<reference evidence="12 13" key="1">
    <citation type="journal article" date="2018" name="MBio">
        <title>Comparative Genomics Reveals the Core Gene Toolbox for the Fungus-Insect Symbiosis.</title>
        <authorList>
            <person name="Wang Y."/>
            <person name="Stata M."/>
            <person name="Wang W."/>
            <person name="Stajich J.E."/>
            <person name="White M.M."/>
            <person name="Moncalvo J.M."/>
        </authorList>
    </citation>
    <scope>NUCLEOTIDE SEQUENCE [LARGE SCALE GENOMIC DNA]</scope>
    <source>
        <strain evidence="12 13">SC-DP-2</strain>
    </source>
</reference>
<evidence type="ECO:0000256" key="5">
    <source>
        <dbReference type="ARBA" id="ARBA00022840"/>
    </source>
</evidence>
<dbReference type="GO" id="GO:0016787">
    <property type="term" value="F:hydrolase activity"/>
    <property type="evidence" value="ECO:0007669"/>
    <property type="project" value="UniProtKB-KW"/>
</dbReference>
<dbReference type="InterPro" id="IPR014001">
    <property type="entry name" value="Helicase_ATP-bd"/>
</dbReference>
<feature type="transmembrane region" description="Helical" evidence="8">
    <location>
        <begin position="316"/>
        <end position="337"/>
    </location>
</feature>
<dbReference type="PROSITE" id="PS51194">
    <property type="entry name" value="HELICASE_CTER"/>
    <property type="match status" value="1"/>
</dbReference>
<feature type="short sequence motif" description="Q motif" evidence="6">
    <location>
        <begin position="216"/>
        <end position="244"/>
    </location>
</feature>
<dbReference type="InterPro" id="IPR011545">
    <property type="entry name" value="DEAD/DEAH_box_helicase_dom"/>
</dbReference>
<keyword evidence="13" id="KW-1185">Reference proteome</keyword>
<evidence type="ECO:0000259" key="9">
    <source>
        <dbReference type="PROSITE" id="PS51192"/>
    </source>
</evidence>
<evidence type="ECO:0000259" key="11">
    <source>
        <dbReference type="PROSITE" id="PS51195"/>
    </source>
</evidence>
<feature type="domain" description="Helicase C-terminal" evidence="10">
    <location>
        <begin position="462"/>
        <end position="602"/>
    </location>
</feature>
<feature type="compositionally biased region" description="Basic and acidic residues" evidence="7">
    <location>
        <begin position="40"/>
        <end position="49"/>
    </location>
</feature>
<dbReference type="EMBL" id="MBFS01001329">
    <property type="protein sequence ID" value="PVV01143.1"/>
    <property type="molecule type" value="Genomic_DNA"/>
</dbReference>
<dbReference type="SMART" id="SM00487">
    <property type="entry name" value="DEXDc"/>
    <property type="match status" value="1"/>
</dbReference>
<dbReference type="PROSITE" id="PS51192">
    <property type="entry name" value="HELICASE_ATP_BIND_1"/>
    <property type="match status" value="1"/>
</dbReference>
<dbReference type="GO" id="GO:0005524">
    <property type="term" value="F:ATP binding"/>
    <property type="evidence" value="ECO:0007669"/>
    <property type="project" value="UniProtKB-KW"/>
</dbReference>
<dbReference type="GO" id="GO:0003724">
    <property type="term" value="F:RNA helicase activity"/>
    <property type="evidence" value="ECO:0007669"/>
    <property type="project" value="UniProtKB-EC"/>
</dbReference>
<protein>
    <recommendedName>
        <fullName evidence="1">RNA helicase</fullName>
        <ecNumber evidence="1">3.6.4.13</ecNumber>
    </recommendedName>
</protein>
<dbReference type="CDD" id="cd18787">
    <property type="entry name" value="SF2_C_DEAD"/>
    <property type="match status" value="1"/>
</dbReference>
<gene>
    <name evidence="12" type="ORF">BB560_004449</name>
</gene>
<evidence type="ECO:0000313" key="12">
    <source>
        <dbReference type="EMBL" id="PVV01143.1"/>
    </source>
</evidence>
<dbReference type="InterPro" id="IPR014014">
    <property type="entry name" value="RNA_helicase_DEAD_Q_motif"/>
</dbReference>
<keyword evidence="8" id="KW-1133">Transmembrane helix</keyword>
<dbReference type="PROSITE" id="PS51195">
    <property type="entry name" value="Q_MOTIF"/>
    <property type="match status" value="1"/>
</dbReference>
<dbReference type="AlphaFoldDB" id="A0A2T9Z967"/>
<proteinExistence type="predicted"/>
<evidence type="ECO:0000313" key="13">
    <source>
        <dbReference type="Proteomes" id="UP000245609"/>
    </source>
</evidence>
<keyword evidence="5" id="KW-0067">ATP-binding</keyword>
<evidence type="ECO:0000256" key="7">
    <source>
        <dbReference type="SAM" id="MobiDB-lite"/>
    </source>
</evidence>
<dbReference type="Proteomes" id="UP000245609">
    <property type="component" value="Unassembled WGS sequence"/>
</dbReference>
<accession>A0A2T9Z967</accession>
<organism evidence="12 13">
    <name type="scientific">Smittium megazygosporum</name>
    <dbReference type="NCBI Taxonomy" id="133381"/>
    <lineage>
        <taxon>Eukaryota</taxon>
        <taxon>Fungi</taxon>
        <taxon>Fungi incertae sedis</taxon>
        <taxon>Zoopagomycota</taxon>
        <taxon>Kickxellomycotina</taxon>
        <taxon>Harpellomycetes</taxon>
        <taxon>Harpellales</taxon>
        <taxon>Legeriomycetaceae</taxon>
        <taxon>Smittium</taxon>
    </lineage>
</organism>
<dbReference type="Pfam" id="PF00270">
    <property type="entry name" value="DEAD"/>
    <property type="match status" value="1"/>
</dbReference>
<evidence type="ECO:0000256" key="2">
    <source>
        <dbReference type="ARBA" id="ARBA00022741"/>
    </source>
</evidence>
<feature type="domain" description="Helicase ATP-binding" evidence="9">
    <location>
        <begin position="247"/>
        <end position="433"/>
    </location>
</feature>
<evidence type="ECO:0000256" key="6">
    <source>
        <dbReference type="PROSITE-ProRule" id="PRU00552"/>
    </source>
</evidence>
<feature type="domain" description="DEAD-box RNA helicase Q" evidence="11">
    <location>
        <begin position="216"/>
        <end position="244"/>
    </location>
</feature>
<evidence type="ECO:0000256" key="1">
    <source>
        <dbReference type="ARBA" id="ARBA00012552"/>
    </source>
</evidence>
<dbReference type="STRING" id="133381.A0A2T9Z967"/>
<evidence type="ECO:0000259" key="10">
    <source>
        <dbReference type="PROSITE" id="PS51194"/>
    </source>
</evidence>
<keyword evidence="8" id="KW-0472">Membrane</keyword>
<dbReference type="SUPFAM" id="SSF52540">
    <property type="entry name" value="P-loop containing nucleoside triphosphate hydrolases"/>
    <property type="match status" value="2"/>
</dbReference>
<keyword evidence="4" id="KW-0347">Helicase</keyword>